<dbReference type="InterPro" id="IPR050445">
    <property type="entry name" value="Bact_polysacc_biosynth/exp"/>
</dbReference>
<proteinExistence type="predicted"/>
<evidence type="ECO:0000313" key="11">
    <source>
        <dbReference type="Proteomes" id="UP000031433"/>
    </source>
</evidence>
<evidence type="ECO:0000256" key="4">
    <source>
        <dbReference type="ARBA" id="ARBA00022989"/>
    </source>
</evidence>
<feature type="transmembrane region" description="Helical" evidence="7">
    <location>
        <begin position="352"/>
        <end position="374"/>
    </location>
</feature>
<evidence type="ECO:0008006" key="12">
    <source>
        <dbReference type="Google" id="ProtNLM"/>
    </source>
</evidence>
<dbReference type="Proteomes" id="UP000031433">
    <property type="component" value="Unassembled WGS sequence"/>
</dbReference>
<dbReference type="PANTHER" id="PTHR32309">
    <property type="entry name" value="TYROSINE-PROTEIN KINASE"/>
    <property type="match status" value="1"/>
</dbReference>
<feature type="transmembrane region" description="Helical" evidence="7">
    <location>
        <begin position="31"/>
        <end position="50"/>
    </location>
</feature>
<accession>A0A0C1QNA5</accession>
<evidence type="ECO:0000256" key="5">
    <source>
        <dbReference type="ARBA" id="ARBA00023136"/>
    </source>
</evidence>
<evidence type="ECO:0000256" key="6">
    <source>
        <dbReference type="SAM" id="Coils"/>
    </source>
</evidence>
<reference evidence="10 11" key="1">
    <citation type="submission" date="2015-01" db="EMBL/GenBank/DDBJ databases">
        <title>Genome sequence of the anaerobic bacterium Geobacter soli GSS01, a dissimilatory Fe(III) reducer from soil.</title>
        <authorList>
            <person name="Yang G."/>
            <person name="Zhou S."/>
        </authorList>
    </citation>
    <scope>NUCLEOTIDE SEQUENCE [LARGE SCALE GENOMIC DNA]</scope>
    <source>
        <strain evidence="10 11">GSS01</strain>
    </source>
</reference>
<protein>
    <recommendedName>
        <fullName evidence="12">Lipopolysaccharide biosynthesis protein</fullName>
    </recommendedName>
</protein>
<dbReference type="PANTHER" id="PTHR32309:SF13">
    <property type="entry name" value="FERRIC ENTEROBACTIN TRANSPORT PROTEIN FEPE"/>
    <property type="match status" value="1"/>
</dbReference>
<comment type="subcellular location">
    <subcellularLocation>
        <location evidence="1">Cell membrane</location>
        <topology evidence="1">Multi-pass membrane protein</topology>
    </subcellularLocation>
</comment>
<dbReference type="GO" id="GO:0005886">
    <property type="term" value="C:plasma membrane"/>
    <property type="evidence" value="ECO:0007669"/>
    <property type="project" value="UniProtKB-SubCell"/>
</dbReference>
<dbReference type="AlphaFoldDB" id="A0A0C1QNA5"/>
<gene>
    <name evidence="10" type="ORF">SE37_05360</name>
</gene>
<sequence>MQGSQPGNNGTTNETINLLDYLEVLAKRKSLIVRTTLAVFVLSVCGSLLLTKIYSTTALVLPPQQDQSLMGLMIGQVGGGMANLAGDLLGNGTSADRCIGILKSNAVSDDIIDRFNLMKVFNAKSRDDVYKTLGRKVDIVAGKKDGIISITVEDKDPRLAADIANAYVDELAKMMINLNVTGAVQNKAYLAEQLAKTKVSLSSAEEKIKGFKAKNKMVDVTEQAKGAIQGIADLTAQLAAEQVKLAVLQRSLTDSSQEVKNQKVVIDRLREQIAHFEGNGKGGAIPSVGSVPALGEEYLRLMRDFKIQESLVELLTKQYEMAKLTEEMNVAGIQVIQRARVPDKKAKPKRSAIVLMGTLLGLMGSTVAAFLIEYRERMTIEERQRWQYIFSLVKGE</sequence>
<keyword evidence="6" id="KW-0175">Coiled coil</keyword>
<keyword evidence="2" id="KW-1003">Cell membrane</keyword>
<evidence type="ECO:0000313" key="10">
    <source>
        <dbReference type="EMBL" id="KIE42097.1"/>
    </source>
</evidence>
<feature type="domain" description="Tyrosine-protein kinase G-rich" evidence="9">
    <location>
        <begin position="296"/>
        <end position="371"/>
    </location>
</feature>
<keyword evidence="4 7" id="KW-1133">Transmembrane helix</keyword>
<feature type="coiled-coil region" evidence="6">
    <location>
        <begin position="231"/>
        <end position="279"/>
    </location>
</feature>
<organism evidence="10 11">
    <name type="scientific">Geobacter soli</name>
    <dbReference type="NCBI Taxonomy" id="1510391"/>
    <lineage>
        <taxon>Bacteria</taxon>
        <taxon>Pseudomonadati</taxon>
        <taxon>Thermodesulfobacteriota</taxon>
        <taxon>Desulfuromonadia</taxon>
        <taxon>Geobacterales</taxon>
        <taxon>Geobacteraceae</taxon>
        <taxon>Geobacter</taxon>
    </lineage>
</organism>
<keyword evidence="5 7" id="KW-0472">Membrane</keyword>
<evidence type="ECO:0000259" key="8">
    <source>
        <dbReference type="Pfam" id="PF02706"/>
    </source>
</evidence>
<evidence type="ECO:0000256" key="7">
    <source>
        <dbReference type="SAM" id="Phobius"/>
    </source>
</evidence>
<evidence type="ECO:0000256" key="1">
    <source>
        <dbReference type="ARBA" id="ARBA00004651"/>
    </source>
</evidence>
<dbReference type="InterPro" id="IPR032807">
    <property type="entry name" value="GNVR"/>
</dbReference>
<name>A0A0C1QNA5_9BACT</name>
<dbReference type="RefSeq" id="WP_039644348.1">
    <property type="nucleotide sequence ID" value="NZ_JXBL01000001.1"/>
</dbReference>
<comment type="caution">
    <text evidence="10">The sequence shown here is derived from an EMBL/GenBank/DDBJ whole genome shotgun (WGS) entry which is preliminary data.</text>
</comment>
<dbReference type="EMBL" id="JXBL01000001">
    <property type="protein sequence ID" value="KIE42097.1"/>
    <property type="molecule type" value="Genomic_DNA"/>
</dbReference>
<keyword evidence="3 7" id="KW-0812">Transmembrane</keyword>
<dbReference type="Pfam" id="PF02706">
    <property type="entry name" value="Wzz"/>
    <property type="match status" value="1"/>
</dbReference>
<evidence type="ECO:0000256" key="2">
    <source>
        <dbReference type="ARBA" id="ARBA00022475"/>
    </source>
</evidence>
<dbReference type="Pfam" id="PF13807">
    <property type="entry name" value="GNVR"/>
    <property type="match status" value="1"/>
</dbReference>
<dbReference type="InterPro" id="IPR003856">
    <property type="entry name" value="LPS_length_determ_N"/>
</dbReference>
<feature type="domain" description="Polysaccharide chain length determinant N-terminal" evidence="8">
    <location>
        <begin position="14"/>
        <end position="113"/>
    </location>
</feature>
<keyword evidence="11" id="KW-1185">Reference proteome</keyword>
<evidence type="ECO:0000256" key="3">
    <source>
        <dbReference type="ARBA" id="ARBA00022692"/>
    </source>
</evidence>
<dbReference type="GO" id="GO:0004713">
    <property type="term" value="F:protein tyrosine kinase activity"/>
    <property type="evidence" value="ECO:0007669"/>
    <property type="project" value="TreeGrafter"/>
</dbReference>
<evidence type="ECO:0000259" key="9">
    <source>
        <dbReference type="Pfam" id="PF13807"/>
    </source>
</evidence>